<dbReference type="RefSeq" id="WP_189107377.1">
    <property type="nucleotide sequence ID" value="NZ_BMMV01000006.1"/>
</dbReference>
<evidence type="ECO:0000256" key="4">
    <source>
        <dbReference type="RuleBase" id="RU003345"/>
    </source>
</evidence>
<dbReference type="InterPro" id="IPR016163">
    <property type="entry name" value="Ald_DH_C"/>
</dbReference>
<sequence>MNTDKALSFPSPAHWIDGRAVPFDGPLIEVVNPATGDVVAAVPDGTAADVDRAVEAASAAFPGWAATDPAERAAVVRRVGAGLKERGGEIAAAMTAEMGAARSLTDTLAIALPPMAVDSLADVAESFAWTEEIANSLIVREPVGVVAAIVPWNFPIQQIVTKVVPALLAGNSVVLKPAELAPLAARIFAEVTSDAGLPAGVFNVVHGTGQVVGEALAAHPRVDMVSFTGSTRAGRRVSAVASETVKRVALELGGKSANIILPDADLKAAVTGGLAVAWANNGQVCGAYSRMLVPAALHDEVVALLREAAAEYTVGDPADESVRLGPLASEAQRQRVTAYIERGIADGATLVLGGPGRPEGLTGGAYVRPTIFADVDPRSAIAQEEIFGPVLAVIPYTDDDHAVEIANGTIYGLTGAVFGEEEHALAIARRMRTGQVDINGARFNPFAPFGGYKQSGNGREYGRQGLEEFLETKAIQR</sequence>
<protein>
    <submittedName>
        <fullName evidence="6">Aldehyde dehydrogenase</fullName>
    </submittedName>
</protein>
<proteinExistence type="inferred from homology"/>
<dbReference type="Gene3D" id="3.40.605.10">
    <property type="entry name" value="Aldehyde Dehydrogenase, Chain A, domain 1"/>
    <property type="match status" value="1"/>
</dbReference>
<evidence type="ECO:0000259" key="5">
    <source>
        <dbReference type="Pfam" id="PF00171"/>
    </source>
</evidence>
<comment type="caution">
    <text evidence="6">The sequence shown here is derived from an EMBL/GenBank/DDBJ whole genome shotgun (WGS) entry which is preliminary data.</text>
</comment>
<organism evidence="6 7">
    <name type="scientific">Streptomyces camponoticapitis</name>
    <dbReference type="NCBI Taxonomy" id="1616125"/>
    <lineage>
        <taxon>Bacteria</taxon>
        <taxon>Bacillati</taxon>
        <taxon>Actinomycetota</taxon>
        <taxon>Actinomycetes</taxon>
        <taxon>Kitasatosporales</taxon>
        <taxon>Streptomycetaceae</taxon>
        <taxon>Streptomyces</taxon>
    </lineage>
</organism>
<keyword evidence="7" id="KW-1185">Reference proteome</keyword>
<dbReference type="Gene3D" id="3.40.309.10">
    <property type="entry name" value="Aldehyde Dehydrogenase, Chain A, domain 2"/>
    <property type="match status" value="1"/>
</dbReference>
<dbReference type="InterPro" id="IPR016161">
    <property type="entry name" value="Ald_DH/histidinol_DH"/>
</dbReference>
<dbReference type="Pfam" id="PF00171">
    <property type="entry name" value="Aldedh"/>
    <property type="match status" value="1"/>
</dbReference>
<dbReference type="EMBL" id="BMMV01000006">
    <property type="protein sequence ID" value="GGJ91703.1"/>
    <property type="molecule type" value="Genomic_DNA"/>
</dbReference>
<dbReference type="PANTHER" id="PTHR42804:SF1">
    <property type="entry name" value="ALDEHYDE DEHYDROGENASE-RELATED"/>
    <property type="match status" value="1"/>
</dbReference>
<gene>
    <name evidence="6" type="ORF">GCM10011583_23930</name>
</gene>
<dbReference type="Proteomes" id="UP000660265">
    <property type="component" value="Unassembled WGS sequence"/>
</dbReference>
<evidence type="ECO:0000313" key="7">
    <source>
        <dbReference type="Proteomes" id="UP000660265"/>
    </source>
</evidence>
<name>A0ABQ2E3P9_9ACTN</name>
<dbReference type="PANTHER" id="PTHR42804">
    <property type="entry name" value="ALDEHYDE DEHYDROGENASE"/>
    <property type="match status" value="1"/>
</dbReference>
<evidence type="ECO:0000313" key="6">
    <source>
        <dbReference type="EMBL" id="GGJ91703.1"/>
    </source>
</evidence>
<dbReference type="InterPro" id="IPR016162">
    <property type="entry name" value="Ald_DH_N"/>
</dbReference>
<accession>A0ABQ2E3P9</accession>
<reference evidence="7" key="1">
    <citation type="journal article" date="2019" name="Int. J. Syst. Evol. Microbiol.">
        <title>The Global Catalogue of Microorganisms (GCM) 10K type strain sequencing project: providing services to taxonomists for standard genome sequencing and annotation.</title>
        <authorList>
            <consortium name="The Broad Institute Genomics Platform"/>
            <consortium name="The Broad Institute Genome Sequencing Center for Infectious Disease"/>
            <person name="Wu L."/>
            <person name="Ma J."/>
        </authorList>
    </citation>
    <scope>NUCLEOTIDE SEQUENCE [LARGE SCALE GENOMIC DNA]</scope>
    <source>
        <strain evidence="7">CGMCC 4.7275</strain>
    </source>
</reference>
<dbReference type="CDD" id="cd07138">
    <property type="entry name" value="ALDH_CddD_SSP0762"/>
    <property type="match status" value="1"/>
</dbReference>
<evidence type="ECO:0000256" key="1">
    <source>
        <dbReference type="ARBA" id="ARBA00009986"/>
    </source>
</evidence>
<evidence type="ECO:0000256" key="2">
    <source>
        <dbReference type="ARBA" id="ARBA00023002"/>
    </source>
</evidence>
<dbReference type="InterPro" id="IPR015590">
    <property type="entry name" value="Aldehyde_DH_dom"/>
</dbReference>
<comment type="similarity">
    <text evidence="1 4">Belongs to the aldehyde dehydrogenase family.</text>
</comment>
<dbReference type="PROSITE" id="PS00687">
    <property type="entry name" value="ALDEHYDE_DEHYDR_GLU"/>
    <property type="match status" value="1"/>
</dbReference>
<feature type="domain" description="Aldehyde dehydrogenase" evidence="5">
    <location>
        <begin position="28"/>
        <end position="475"/>
    </location>
</feature>
<evidence type="ECO:0000256" key="3">
    <source>
        <dbReference type="PROSITE-ProRule" id="PRU10007"/>
    </source>
</evidence>
<dbReference type="SUPFAM" id="SSF53720">
    <property type="entry name" value="ALDH-like"/>
    <property type="match status" value="1"/>
</dbReference>
<dbReference type="InterPro" id="IPR029510">
    <property type="entry name" value="Ald_DH_CS_GLU"/>
</dbReference>
<keyword evidence="2 4" id="KW-0560">Oxidoreductase</keyword>
<feature type="active site" evidence="3">
    <location>
        <position position="251"/>
    </location>
</feature>